<dbReference type="Proteomes" id="UP000289856">
    <property type="component" value="Chromosome"/>
</dbReference>
<accession>A0A3T1CY33</accession>
<protein>
    <submittedName>
        <fullName evidence="4">Uncharacterized protein</fullName>
    </submittedName>
</protein>
<dbReference type="SMART" id="SM00248">
    <property type="entry name" value="ANK"/>
    <property type="match status" value="4"/>
</dbReference>
<dbReference type="EMBL" id="AP019400">
    <property type="protein sequence ID" value="BBI30744.1"/>
    <property type="molecule type" value="Genomic_DNA"/>
</dbReference>
<dbReference type="OrthoDB" id="9812708at2"/>
<dbReference type="Pfam" id="PF12796">
    <property type="entry name" value="Ank_2"/>
    <property type="match status" value="1"/>
</dbReference>
<evidence type="ECO:0000313" key="5">
    <source>
        <dbReference type="Proteomes" id="UP000289856"/>
    </source>
</evidence>
<dbReference type="PANTHER" id="PTHR24180">
    <property type="entry name" value="CYCLIN-DEPENDENT KINASE INHIBITOR 2C-RELATED"/>
    <property type="match status" value="1"/>
</dbReference>
<dbReference type="SUPFAM" id="SSF48403">
    <property type="entry name" value="Ankyrin repeat"/>
    <property type="match status" value="1"/>
</dbReference>
<dbReference type="AlphaFoldDB" id="A0A3T1CY33"/>
<dbReference type="RefSeq" id="WP_157993903.1">
    <property type="nucleotide sequence ID" value="NZ_AP019400.1"/>
</dbReference>
<proteinExistence type="predicted"/>
<dbReference type="InterPro" id="IPR002110">
    <property type="entry name" value="Ankyrin_rpt"/>
</dbReference>
<evidence type="ECO:0000256" key="3">
    <source>
        <dbReference type="PROSITE-ProRule" id="PRU00023"/>
    </source>
</evidence>
<dbReference type="KEGG" id="cohn:KCTCHS21_01430"/>
<dbReference type="PROSITE" id="PS50088">
    <property type="entry name" value="ANK_REPEAT"/>
    <property type="match status" value="1"/>
</dbReference>
<feature type="repeat" description="ANK" evidence="3">
    <location>
        <begin position="127"/>
        <end position="159"/>
    </location>
</feature>
<sequence length="240" mass="26852">MANLTNTSLVKAIREKDLLTIALHFRKGIDPNKRGRVGTFPLHEAIMTGDENMASFFLELSKINVTVGHKSNPSTTELIAEHMPSLLGLLADINATSVIYTATYKENTNLLKKCIKNGANVNITNPWGRTPLIRAFLNGDLKSASLLMDANADPNVRDNFNKSCLIYCLDKKYNSKNMWNDSKGLTDIAKRLIIGGAGLNFMDQDMRTPLSYAFELLNSFRFREELYVVIKEMIKRGATC</sequence>
<keyword evidence="2 3" id="KW-0040">ANK repeat</keyword>
<keyword evidence="1" id="KW-0677">Repeat</keyword>
<dbReference type="InterPro" id="IPR036770">
    <property type="entry name" value="Ankyrin_rpt-contain_sf"/>
</dbReference>
<keyword evidence="5" id="KW-1185">Reference proteome</keyword>
<reference evidence="4 5" key="1">
    <citation type="submission" date="2019-01" db="EMBL/GenBank/DDBJ databases">
        <title>Complete genome sequence of Cohnella hallensis HS21 isolated from Korean fir (Abies koreana) rhizospheric soil.</title>
        <authorList>
            <person name="Jiang L."/>
            <person name="Kang S.W."/>
            <person name="Kim S."/>
            <person name="Jung J."/>
            <person name="Kim C.Y."/>
            <person name="Kim D.H."/>
            <person name="Kim S.W."/>
            <person name="Lee J."/>
        </authorList>
    </citation>
    <scope>NUCLEOTIDE SEQUENCE [LARGE SCALE GENOMIC DNA]</scope>
    <source>
        <strain evidence="4 5">HS21</strain>
    </source>
</reference>
<dbReference type="Gene3D" id="1.25.40.20">
    <property type="entry name" value="Ankyrin repeat-containing domain"/>
    <property type="match status" value="2"/>
</dbReference>
<dbReference type="InterPro" id="IPR051637">
    <property type="entry name" value="Ank_repeat_dom-contain_49"/>
</dbReference>
<evidence type="ECO:0000256" key="2">
    <source>
        <dbReference type="ARBA" id="ARBA00023043"/>
    </source>
</evidence>
<evidence type="ECO:0000313" key="4">
    <source>
        <dbReference type="EMBL" id="BBI30744.1"/>
    </source>
</evidence>
<evidence type="ECO:0000256" key="1">
    <source>
        <dbReference type="ARBA" id="ARBA00022737"/>
    </source>
</evidence>
<organism evidence="4 5">
    <name type="scientific">Cohnella abietis</name>
    <dbReference type="NCBI Taxonomy" id="2507935"/>
    <lineage>
        <taxon>Bacteria</taxon>
        <taxon>Bacillati</taxon>
        <taxon>Bacillota</taxon>
        <taxon>Bacilli</taxon>
        <taxon>Bacillales</taxon>
        <taxon>Paenibacillaceae</taxon>
        <taxon>Cohnella</taxon>
    </lineage>
</organism>
<dbReference type="PROSITE" id="PS50297">
    <property type="entry name" value="ANK_REP_REGION"/>
    <property type="match status" value="1"/>
</dbReference>
<dbReference type="PANTHER" id="PTHR24180:SF45">
    <property type="entry name" value="POLY [ADP-RIBOSE] POLYMERASE TANKYRASE"/>
    <property type="match status" value="1"/>
</dbReference>
<gene>
    <name evidence="4" type="ORF">KCTCHS21_01430</name>
</gene>
<name>A0A3T1CY33_9BACL</name>